<dbReference type="SUPFAM" id="SSF55008">
    <property type="entry name" value="HMA, heavy metal-associated domain"/>
    <property type="match status" value="1"/>
</dbReference>
<organism evidence="2 3">
    <name type="scientific">Aurantibacter aestuarii</name>
    <dbReference type="NCBI Taxonomy" id="1266046"/>
    <lineage>
        <taxon>Bacteria</taxon>
        <taxon>Pseudomonadati</taxon>
        <taxon>Bacteroidota</taxon>
        <taxon>Flavobacteriia</taxon>
        <taxon>Flavobacteriales</taxon>
        <taxon>Flavobacteriaceae</taxon>
        <taxon>Aurantibacter</taxon>
    </lineage>
</organism>
<dbReference type="OrthoDB" id="5513217at2"/>
<accession>A0A2T1NES4</accession>
<feature type="domain" description="HMA" evidence="1">
    <location>
        <begin position="34"/>
        <end position="102"/>
    </location>
</feature>
<keyword evidence="3" id="KW-1185">Reference proteome</keyword>
<name>A0A2T1NES4_9FLAO</name>
<dbReference type="InterPro" id="IPR006121">
    <property type="entry name" value="HMA_dom"/>
</dbReference>
<gene>
    <name evidence="2" type="ORF">C7H52_05995</name>
</gene>
<evidence type="ECO:0000259" key="1">
    <source>
        <dbReference type="PROSITE" id="PS50846"/>
    </source>
</evidence>
<dbReference type="PROSITE" id="PS50846">
    <property type="entry name" value="HMA_2"/>
    <property type="match status" value="1"/>
</dbReference>
<evidence type="ECO:0000313" key="2">
    <source>
        <dbReference type="EMBL" id="PSG90948.1"/>
    </source>
</evidence>
<dbReference type="Gene3D" id="3.30.70.100">
    <property type="match status" value="1"/>
</dbReference>
<dbReference type="InterPro" id="IPR036163">
    <property type="entry name" value="HMA_dom_sf"/>
</dbReference>
<reference evidence="2 3" key="1">
    <citation type="submission" date="2018-03" db="EMBL/GenBank/DDBJ databases">
        <title>Mesoflavibacter sp. HG37 and Mesoflavibacter sp. HG96 sp.nov., two marine bacteria isolated from seawater of Western Pacific Ocean.</title>
        <authorList>
            <person name="Cheng H."/>
            <person name="Wu Y.-H."/>
            <person name="Guo L.-L."/>
            <person name="Xu X.-W."/>
        </authorList>
    </citation>
    <scope>NUCLEOTIDE SEQUENCE [LARGE SCALE GENOMIC DNA]</scope>
    <source>
        <strain evidence="2 3">KCTC 32269</strain>
    </source>
</reference>
<dbReference type="Proteomes" id="UP000238426">
    <property type="component" value="Unassembled WGS sequence"/>
</dbReference>
<protein>
    <submittedName>
        <fullName evidence="2">Heavy metal transporter</fullName>
    </submittedName>
</protein>
<sequence>MFGCKTDNNNKKDEVTVMNEVTEEVSDDVELNDVAIVEATFGVRGNCGMCKNTIEKAAKSVEGVKTANWDMDKKMITVKFDNDETNTDDIQKSIAASGYDTSDFKGDDKAYASNAKCCQYDRTMEIN</sequence>
<dbReference type="EMBL" id="PXOQ01000007">
    <property type="protein sequence ID" value="PSG90948.1"/>
    <property type="molecule type" value="Genomic_DNA"/>
</dbReference>
<comment type="caution">
    <text evidence="2">The sequence shown here is derived from an EMBL/GenBank/DDBJ whole genome shotgun (WGS) entry which is preliminary data.</text>
</comment>
<dbReference type="CDD" id="cd00371">
    <property type="entry name" value="HMA"/>
    <property type="match status" value="1"/>
</dbReference>
<dbReference type="AlphaFoldDB" id="A0A2T1NES4"/>
<dbReference type="Pfam" id="PF00403">
    <property type="entry name" value="HMA"/>
    <property type="match status" value="1"/>
</dbReference>
<dbReference type="GO" id="GO:0046872">
    <property type="term" value="F:metal ion binding"/>
    <property type="evidence" value="ECO:0007669"/>
    <property type="project" value="InterPro"/>
</dbReference>
<evidence type="ECO:0000313" key="3">
    <source>
        <dbReference type="Proteomes" id="UP000238426"/>
    </source>
</evidence>
<proteinExistence type="predicted"/>